<protein>
    <submittedName>
        <fullName evidence="1">Uncharacterized protein</fullName>
    </submittedName>
</protein>
<keyword evidence="2" id="KW-1185">Reference proteome</keyword>
<comment type="caution">
    <text evidence="1">The sequence shown here is derived from an EMBL/GenBank/DDBJ whole genome shotgun (WGS) entry which is preliminary data.</text>
</comment>
<dbReference type="EMBL" id="BMFW01000005">
    <property type="protein sequence ID" value="GGH93814.1"/>
    <property type="molecule type" value="Genomic_DNA"/>
</dbReference>
<gene>
    <name evidence="1" type="ORF">GCM10007170_15560</name>
</gene>
<reference evidence="2" key="1">
    <citation type="journal article" date="2019" name="Int. J. Syst. Evol. Microbiol.">
        <title>The Global Catalogue of Microorganisms (GCM) 10K type strain sequencing project: providing services to taxonomists for standard genome sequencing and annotation.</title>
        <authorList>
            <consortium name="The Broad Institute Genomics Platform"/>
            <consortium name="The Broad Institute Genome Sequencing Center for Infectious Disease"/>
            <person name="Wu L."/>
            <person name="Ma J."/>
        </authorList>
    </citation>
    <scope>NUCLEOTIDE SEQUENCE [LARGE SCALE GENOMIC DNA]</scope>
    <source>
        <strain evidence="2">CGMCC 1.12778</strain>
    </source>
</reference>
<accession>A0ABQ2AQZ0</accession>
<dbReference type="Proteomes" id="UP000643279">
    <property type="component" value="Unassembled WGS sequence"/>
</dbReference>
<organism evidence="1 2">
    <name type="scientific">Arthrobacter liuii</name>
    <dbReference type="NCBI Taxonomy" id="1476996"/>
    <lineage>
        <taxon>Bacteria</taxon>
        <taxon>Bacillati</taxon>
        <taxon>Actinomycetota</taxon>
        <taxon>Actinomycetes</taxon>
        <taxon>Micrococcales</taxon>
        <taxon>Micrococcaceae</taxon>
        <taxon>Arthrobacter</taxon>
    </lineage>
</organism>
<proteinExistence type="predicted"/>
<name>A0ABQ2AQZ0_9MICC</name>
<sequence length="60" mass="6390">MIKVEKLEAGMMILIEGRKKAVEVLTVDNFGNPDLYKIGHMGKGFNVTALPAGSTVTLAA</sequence>
<evidence type="ECO:0000313" key="1">
    <source>
        <dbReference type="EMBL" id="GGH93814.1"/>
    </source>
</evidence>
<dbReference type="RefSeq" id="WP_188571058.1">
    <property type="nucleotide sequence ID" value="NZ_BMFW01000005.1"/>
</dbReference>
<evidence type="ECO:0000313" key="2">
    <source>
        <dbReference type="Proteomes" id="UP000643279"/>
    </source>
</evidence>